<keyword evidence="1" id="KW-0378">Hydrolase</keyword>
<dbReference type="Gene3D" id="3.90.1140.10">
    <property type="entry name" value="Cyclic phosphodiesterase"/>
    <property type="match status" value="1"/>
</dbReference>
<dbReference type="PANTHER" id="PTHR35561:SF1">
    <property type="entry name" value="RNA 2',3'-CYCLIC PHOSPHODIESTERASE"/>
    <property type="match status" value="1"/>
</dbReference>
<gene>
    <name evidence="2" type="ORF">S06H3_55179</name>
</gene>
<reference evidence="2" key="1">
    <citation type="journal article" date="2014" name="Front. Microbiol.">
        <title>High frequency of phylogenetically diverse reductive dehalogenase-homologous genes in deep subseafloor sedimentary metagenomes.</title>
        <authorList>
            <person name="Kawai M."/>
            <person name="Futagami T."/>
            <person name="Toyoda A."/>
            <person name="Takaki Y."/>
            <person name="Nishi S."/>
            <person name="Hori S."/>
            <person name="Arai W."/>
            <person name="Tsubouchi T."/>
            <person name="Morono Y."/>
            <person name="Uchiyama I."/>
            <person name="Ito T."/>
            <person name="Fujiyama A."/>
            <person name="Inagaki F."/>
            <person name="Takami H."/>
        </authorList>
    </citation>
    <scope>NUCLEOTIDE SEQUENCE</scope>
    <source>
        <strain evidence="2">Expedition CK06-06</strain>
    </source>
</reference>
<feature type="non-terminal residue" evidence="2">
    <location>
        <position position="1"/>
    </location>
</feature>
<evidence type="ECO:0000313" key="2">
    <source>
        <dbReference type="EMBL" id="GAI56361.1"/>
    </source>
</evidence>
<name>X1QNJ7_9ZZZZ</name>
<dbReference type="HAMAP" id="MF_01940">
    <property type="entry name" value="RNA_CPDase"/>
    <property type="match status" value="1"/>
</dbReference>
<dbReference type="InterPro" id="IPR004175">
    <property type="entry name" value="RNA_CPDase"/>
</dbReference>
<dbReference type="InterPro" id="IPR009097">
    <property type="entry name" value="Cyclic_Pdiesterase"/>
</dbReference>
<dbReference type="PANTHER" id="PTHR35561">
    <property type="entry name" value="RNA 2',3'-CYCLIC PHOSPHODIESTERASE"/>
    <property type="match status" value="1"/>
</dbReference>
<protein>
    <recommendedName>
        <fullName evidence="3">Phosphoesterase HXTX domain-containing protein</fullName>
    </recommendedName>
</protein>
<dbReference type="GO" id="GO:0008664">
    <property type="term" value="F:RNA 2',3'-cyclic 3'-phosphodiesterase activity"/>
    <property type="evidence" value="ECO:0007669"/>
    <property type="project" value="InterPro"/>
</dbReference>
<evidence type="ECO:0000256" key="1">
    <source>
        <dbReference type="ARBA" id="ARBA00022801"/>
    </source>
</evidence>
<dbReference type="EMBL" id="BARV01035350">
    <property type="protein sequence ID" value="GAI56361.1"/>
    <property type="molecule type" value="Genomic_DNA"/>
</dbReference>
<dbReference type="AlphaFoldDB" id="X1QNJ7"/>
<sequence>YGAIRSFIAIELPDELKLELIQLEARLKLDKQPWVKWVNPYSIHLTLKFLGNIAVDRTGKITRAIEEAVQGISPFHLEVKELGVFPNLRRVQVAWVGISGDVDKLSQLQKRIETNLTPLGFAPESRAFTPHLTLARLRDQASLDERQRFGQLIANAKFEAAYTIEVDAISLMRSQLTREGAIYSRISLVELKKPLSTATE</sequence>
<accession>X1QNJ7</accession>
<dbReference type="GO" id="GO:0004113">
    <property type="term" value="F:2',3'-cyclic-nucleotide 3'-phosphodiesterase activity"/>
    <property type="evidence" value="ECO:0007669"/>
    <property type="project" value="InterPro"/>
</dbReference>
<dbReference type="Pfam" id="PF13563">
    <property type="entry name" value="2_5_RNA_ligase2"/>
    <property type="match status" value="1"/>
</dbReference>
<proteinExistence type="inferred from homology"/>
<organism evidence="2">
    <name type="scientific">marine sediment metagenome</name>
    <dbReference type="NCBI Taxonomy" id="412755"/>
    <lineage>
        <taxon>unclassified sequences</taxon>
        <taxon>metagenomes</taxon>
        <taxon>ecological metagenomes</taxon>
    </lineage>
</organism>
<dbReference type="SUPFAM" id="SSF55144">
    <property type="entry name" value="LigT-like"/>
    <property type="match status" value="1"/>
</dbReference>
<evidence type="ECO:0008006" key="3">
    <source>
        <dbReference type="Google" id="ProtNLM"/>
    </source>
</evidence>
<comment type="caution">
    <text evidence="2">The sequence shown here is derived from an EMBL/GenBank/DDBJ whole genome shotgun (WGS) entry which is preliminary data.</text>
</comment>
<dbReference type="NCBIfam" id="TIGR02258">
    <property type="entry name" value="2_5_ligase"/>
    <property type="match status" value="1"/>
</dbReference>